<dbReference type="AlphaFoldDB" id="A0A563VQQ1"/>
<organism evidence="3 4">
    <name type="scientific">Hyella patelloides LEGE 07179</name>
    <dbReference type="NCBI Taxonomy" id="945734"/>
    <lineage>
        <taxon>Bacteria</taxon>
        <taxon>Bacillati</taxon>
        <taxon>Cyanobacteriota</taxon>
        <taxon>Cyanophyceae</taxon>
        <taxon>Pleurocapsales</taxon>
        <taxon>Hyellaceae</taxon>
        <taxon>Hyella</taxon>
    </lineage>
</organism>
<name>A0A563VQQ1_9CYAN</name>
<evidence type="ECO:0008006" key="5">
    <source>
        <dbReference type="Google" id="ProtNLM"/>
    </source>
</evidence>
<evidence type="ECO:0000256" key="1">
    <source>
        <dbReference type="SAM" id="Phobius"/>
    </source>
</evidence>
<gene>
    <name evidence="3" type="ORF">H1P_2070007</name>
</gene>
<dbReference type="RefSeq" id="WP_144871838.1">
    <property type="nucleotide sequence ID" value="NZ_LR213956.1"/>
</dbReference>
<evidence type="ECO:0000313" key="3">
    <source>
        <dbReference type="EMBL" id="VEP13597.1"/>
    </source>
</evidence>
<keyword evidence="2" id="KW-0732">Signal</keyword>
<keyword evidence="4" id="KW-1185">Reference proteome</keyword>
<proteinExistence type="predicted"/>
<feature type="signal peptide" evidence="2">
    <location>
        <begin position="1"/>
        <end position="22"/>
    </location>
</feature>
<sequence>MKDPRILLFLLFSSGFAQPVYAHGARIDYQQTSAIVIRATYDDGTPMAKAQAVVYAPDDPSTPWLKGMTDESGKFTFVPDAELSGNWDVKVRQAGHGDLVSIPLEQDAIAESSTTATMNSSMSATDIVSYSPGQKLLMAISGVWGFIGTALFFYRK</sequence>
<dbReference type="EMBL" id="CAACVJ010000121">
    <property type="protein sequence ID" value="VEP13597.1"/>
    <property type="molecule type" value="Genomic_DNA"/>
</dbReference>
<keyword evidence="1" id="KW-1133">Transmembrane helix</keyword>
<protein>
    <recommendedName>
        <fullName evidence="5">Carboxypeptidase regulatory-like domain-containing protein</fullName>
    </recommendedName>
</protein>
<keyword evidence="1" id="KW-0472">Membrane</keyword>
<dbReference type="Proteomes" id="UP000320055">
    <property type="component" value="Unassembled WGS sequence"/>
</dbReference>
<feature type="transmembrane region" description="Helical" evidence="1">
    <location>
        <begin position="136"/>
        <end position="154"/>
    </location>
</feature>
<accession>A0A563VQQ1</accession>
<keyword evidence="1" id="KW-0812">Transmembrane</keyword>
<evidence type="ECO:0000313" key="4">
    <source>
        <dbReference type="Proteomes" id="UP000320055"/>
    </source>
</evidence>
<feature type="chain" id="PRO_5022018312" description="Carboxypeptidase regulatory-like domain-containing protein" evidence="2">
    <location>
        <begin position="23"/>
        <end position="156"/>
    </location>
</feature>
<reference evidence="3 4" key="1">
    <citation type="submission" date="2019-01" db="EMBL/GenBank/DDBJ databases">
        <authorList>
            <person name="Brito A."/>
        </authorList>
    </citation>
    <scope>NUCLEOTIDE SEQUENCE [LARGE SCALE GENOMIC DNA]</scope>
    <source>
        <strain evidence="3">1</strain>
    </source>
</reference>
<dbReference type="OrthoDB" id="7873998at2"/>
<evidence type="ECO:0000256" key="2">
    <source>
        <dbReference type="SAM" id="SignalP"/>
    </source>
</evidence>